<dbReference type="InterPro" id="IPR036514">
    <property type="entry name" value="SGNH_hydro_sf"/>
</dbReference>
<keyword evidence="3" id="KW-1185">Reference proteome</keyword>
<dbReference type="VEuPathDB" id="VectorBase:RSAN_028354"/>
<proteinExistence type="predicted"/>
<accession>A0A9D4YR53</accession>
<feature type="coiled-coil region" evidence="1">
    <location>
        <begin position="30"/>
        <end position="82"/>
    </location>
</feature>
<gene>
    <name evidence="2" type="ORF">HPB52_023584</name>
</gene>
<keyword evidence="1" id="KW-0175">Coiled coil</keyword>
<name>A0A9D4YR53_RHISA</name>
<evidence type="ECO:0000256" key="1">
    <source>
        <dbReference type="SAM" id="Coils"/>
    </source>
</evidence>
<comment type="caution">
    <text evidence="2">The sequence shown here is derived from an EMBL/GenBank/DDBJ whole genome shotgun (WGS) entry which is preliminary data.</text>
</comment>
<dbReference type="Proteomes" id="UP000821837">
    <property type="component" value="Chromosome 1"/>
</dbReference>
<dbReference type="AlphaFoldDB" id="A0A9D4YR53"/>
<dbReference type="Gene3D" id="3.40.50.1110">
    <property type="entry name" value="SGNH hydrolase"/>
    <property type="match status" value="1"/>
</dbReference>
<evidence type="ECO:0000313" key="3">
    <source>
        <dbReference type="Proteomes" id="UP000821837"/>
    </source>
</evidence>
<evidence type="ECO:0008006" key="4">
    <source>
        <dbReference type="Google" id="ProtNLM"/>
    </source>
</evidence>
<dbReference type="EMBL" id="JABSTV010001245">
    <property type="protein sequence ID" value="KAH7984719.1"/>
    <property type="molecule type" value="Genomic_DNA"/>
</dbReference>
<dbReference type="SUPFAM" id="SSF52266">
    <property type="entry name" value="SGNH hydrolase"/>
    <property type="match status" value="1"/>
</dbReference>
<reference evidence="2" key="2">
    <citation type="submission" date="2021-09" db="EMBL/GenBank/DDBJ databases">
        <authorList>
            <person name="Jia N."/>
            <person name="Wang J."/>
            <person name="Shi W."/>
            <person name="Du L."/>
            <person name="Sun Y."/>
            <person name="Zhan W."/>
            <person name="Jiang J."/>
            <person name="Wang Q."/>
            <person name="Zhang B."/>
            <person name="Ji P."/>
            <person name="Sakyi L.B."/>
            <person name="Cui X."/>
            <person name="Yuan T."/>
            <person name="Jiang B."/>
            <person name="Yang W."/>
            <person name="Lam T.T.-Y."/>
            <person name="Chang Q."/>
            <person name="Ding S."/>
            <person name="Wang X."/>
            <person name="Zhu J."/>
            <person name="Ruan X."/>
            <person name="Zhao L."/>
            <person name="Wei J."/>
            <person name="Que T."/>
            <person name="Du C."/>
            <person name="Cheng J."/>
            <person name="Dai P."/>
            <person name="Han X."/>
            <person name="Huang E."/>
            <person name="Gao Y."/>
            <person name="Liu J."/>
            <person name="Shao H."/>
            <person name="Ye R."/>
            <person name="Li L."/>
            <person name="Wei W."/>
            <person name="Wang X."/>
            <person name="Wang C."/>
            <person name="Huo Q."/>
            <person name="Li W."/>
            <person name="Guo W."/>
            <person name="Chen H."/>
            <person name="Chen S."/>
            <person name="Zhou L."/>
            <person name="Zhou L."/>
            <person name="Ni X."/>
            <person name="Tian J."/>
            <person name="Zhou Y."/>
            <person name="Sheng Y."/>
            <person name="Liu T."/>
            <person name="Pan Y."/>
            <person name="Xia L."/>
            <person name="Li J."/>
            <person name="Zhao F."/>
            <person name="Cao W."/>
        </authorList>
    </citation>
    <scope>NUCLEOTIDE SEQUENCE</scope>
    <source>
        <strain evidence="2">Rsan-2018</strain>
        <tissue evidence="2">Larvae</tissue>
    </source>
</reference>
<reference evidence="2" key="1">
    <citation type="journal article" date="2020" name="Cell">
        <title>Large-Scale Comparative Analyses of Tick Genomes Elucidate Their Genetic Diversity and Vector Capacities.</title>
        <authorList>
            <consortium name="Tick Genome and Microbiome Consortium (TIGMIC)"/>
            <person name="Jia N."/>
            <person name="Wang J."/>
            <person name="Shi W."/>
            <person name="Du L."/>
            <person name="Sun Y."/>
            <person name="Zhan W."/>
            <person name="Jiang J.F."/>
            <person name="Wang Q."/>
            <person name="Zhang B."/>
            <person name="Ji P."/>
            <person name="Bell-Sakyi L."/>
            <person name="Cui X.M."/>
            <person name="Yuan T.T."/>
            <person name="Jiang B.G."/>
            <person name="Yang W.F."/>
            <person name="Lam T.T."/>
            <person name="Chang Q.C."/>
            <person name="Ding S.J."/>
            <person name="Wang X.J."/>
            <person name="Zhu J.G."/>
            <person name="Ruan X.D."/>
            <person name="Zhao L."/>
            <person name="Wei J.T."/>
            <person name="Ye R.Z."/>
            <person name="Que T.C."/>
            <person name="Du C.H."/>
            <person name="Zhou Y.H."/>
            <person name="Cheng J.X."/>
            <person name="Dai P.F."/>
            <person name="Guo W.B."/>
            <person name="Han X.H."/>
            <person name="Huang E.J."/>
            <person name="Li L.F."/>
            <person name="Wei W."/>
            <person name="Gao Y.C."/>
            <person name="Liu J.Z."/>
            <person name="Shao H.Z."/>
            <person name="Wang X."/>
            <person name="Wang C.C."/>
            <person name="Yang T.C."/>
            <person name="Huo Q.B."/>
            <person name="Li W."/>
            <person name="Chen H.Y."/>
            <person name="Chen S.E."/>
            <person name="Zhou L.G."/>
            <person name="Ni X.B."/>
            <person name="Tian J.H."/>
            <person name="Sheng Y."/>
            <person name="Liu T."/>
            <person name="Pan Y.S."/>
            <person name="Xia L.Y."/>
            <person name="Li J."/>
            <person name="Zhao F."/>
            <person name="Cao W.C."/>
        </authorList>
    </citation>
    <scope>NUCLEOTIDE SEQUENCE</scope>
    <source>
        <strain evidence="2">Rsan-2018</strain>
    </source>
</reference>
<protein>
    <recommendedName>
        <fullName evidence="4">SGNH hydrolase-type esterase domain-containing protein</fullName>
    </recommendedName>
</protein>
<sequence length="407" mass="46179">MASTWELLELAERTGLEGPEFRAWYEERMAREREERAAERKAKKEKLESELRAKMEQLEVERRALERRLEVAMDEKTHLESQNTEGFFVVMEKDTFFEKGAAAVDKTSTRCVTSQPSPDPPAFIWQPDAQIDDITGLLDFVPRGTSFSILHIGTNDLASTSADIAIEKYAKLLDYIRSERPDIGSIFATLVLPLGLNPRLRRPNWRQVHHINKQTHRFNCRLVNLCKSRRNVFFIDHAIRHFPPRMVLAADGLHPNFAGVSLLCWNIYNVLLNTRKEHMVVWSDHVPTFEAKQPPPVNSSFAQVLKSNASASSVQQRTPSLSTLAKGCQAHPPRNAHSKKKKQENIILDACTNDRGKETFSAPPSTKAFKVKIFATPHKTTVNSTRALHVHSSRPTNNHRGLRAIGP</sequence>
<evidence type="ECO:0000313" key="2">
    <source>
        <dbReference type="EMBL" id="KAH7984719.1"/>
    </source>
</evidence>
<organism evidence="2 3">
    <name type="scientific">Rhipicephalus sanguineus</name>
    <name type="common">Brown dog tick</name>
    <name type="synonym">Ixodes sanguineus</name>
    <dbReference type="NCBI Taxonomy" id="34632"/>
    <lineage>
        <taxon>Eukaryota</taxon>
        <taxon>Metazoa</taxon>
        <taxon>Ecdysozoa</taxon>
        <taxon>Arthropoda</taxon>
        <taxon>Chelicerata</taxon>
        <taxon>Arachnida</taxon>
        <taxon>Acari</taxon>
        <taxon>Parasitiformes</taxon>
        <taxon>Ixodida</taxon>
        <taxon>Ixodoidea</taxon>
        <taxon>Ixodidae</taxon>
        <taxon>Rhipicephalinae</taxon>
        <taxon>Rhipicephalus</taxon>
        <taxon>Rhipicephalus</taxon>
    </lineage>
</organism>